<gene>
    <name evidence="1" type="ORF">NDU88_002198</name>
</gene>
<evidence type="ECO:0000313" key="2">
    <source>
        <dbReference type="Proteomes" id="UP001066276"/>
    </source>
</evidence>
<keyword evidence="2" id="KW-1185">Reference proteome</keyword>
<evidence type="ECO:0000313" key="1">
    <source>
        <dbReference type="EMBL" id="KAJ1082026.1"/>
    </source>
</evidence>
<sequence>MDHKRTLTSVEDTPVHDQLLVILALGHRARKDGCEGAPLVVPLSSPRSVWFSRATFLLLLIKLCTDSTSSGQRTNIAAPGGAQAEL</sequence>
<name>A0AAV7KRG5_PLEWA</name>
<proteinExistence type="predicted"/>
<organism evidence="1 2">
    <name type="scientific">Pleurodeles waltl</name>
    <name type="common">Iberian ribbed newt</name>
    <dbReference type="NCBI Taxonomy" id="8319"/>
    <lineage>
        <taxon>Eukaryota</taxon>
        <taxon>Metazoa</taxon>
        <taxon>Chordata</taxon>
        <taxon>Craniata</taxon>
        <taxon>Vertebrata</taxon>
        <taxon>Euteleostomi</taxon>
        <taxon>Amphibia</taxon>
        <taxon>Batrachia</taxon>
        <taxon>Caudata</taxon>
        <taxon>Salamandroidea</taxon>
        <taxon>Salamandridae</taxon>
        <taxon>Pleurodelinae</taxon>
        <taxon>Pleurodeles</taxon>
    </lineage>
</organism>
<comment type="caution">
    <text evidence="1">The sequence shown here is derived from an EMBL/GenBank/DDBJ whole genome shotgun (WGS) entry which is preliminary data.</text>
</comment>
<accession>A0AAV7KRG5</accession>
<dbReference type="EMBL" id="JANPWB010000016">
    <property type="protein sequence ID" value="KAJ1082026.1"/>
    <property type="molecule type" value="Genomic_DNA"/>
</dbReference>
<dbReference type="Proteomes" id="UP001066276">
    <property type="component" value="Chromosome 12"/>
</dbReference>
<protein>
    <submittedName>
        <fullName evidence="1">Uncharacterized protein</fullName>
    </submittedName>
</protein>
<reference evidence="1" key="1">
    <citation type="journal article" date="2022" name="bioRxiv">
        <title>Sequencing and chromosome-scale assembly of the giantPleurodeles waltlgenome.</title>
        <authorList>
            <person name="Brown T."/>
            <person name="Elewa A."/>
            <person name="Iarovenko S."/>
            <person name="Subramanian E."/>
            <person name="Araus A.J."/>
            <person name="Petzold A."/>
            <person name="Susuki M."/>
            <person name="Suzuki K.-i.T."/>
            <person name="Hayashi T."/>
            <person name="Toyoda A."/>
            <person name="Oliveira C."/>
            <person name="Osipova E."/>
            <person name="Leigh N.D."/>
            <person name="Simon A."/>
            <person name="Yun M.H."/>
        </authorList>
    </citation>
    <scope>NUCLEOTIDE SEQUENCE</scope>
    <source>
        <strain evidence="1">20211129_DDA</strain>
        <tissue evidence="1">Liver</tissue>
    </source>
</reference>
<dbReference type="AlphaFoldDB" id="A0AAV7KRG5"/>